<sequence length="77" mass="9049">MSVHAHKILNQLRQQPMSKTELKDWVTAEFGENAQFRTCSKEGFDFDSILEFFQLREKVIFANEKFSINESNVCSHH</sequence>
<name>U3AKK6_9VIBR</name>
<protein>
    <recommendedName>
        <fullName evidence="3">Metal-binding protein</fullName>
    </recommendedName>
</protein>
<dbReference type="NCBIfam" id="TIGR03853">
    <property type="entry name" value="matur_matur"/>
    <property type="match status" value="1"/>
</dbReference>
<reference evidence="1 2" key="1">
    <citation type="submission" date="2013-09" db="EMBL/GenBank/DDBJ databases">
        <title>Whole genome shotgun sequence of Vibrio ezurae NBRC 102218.</title>
        <authorList>
            <person name="Yoshida I."/>
            <person name="Hosoyama A."/>
            <person name="Numata M."/>
            <person name="Hashimoto M."/>
            <person name="Hosoyama Y."/>
            <person name="Tsuchikane K."/>
            <person name="Noguchi M."/>
            <person name="Hirakata S."/>
            <person name="Ichikawa N."/>
            <person name="Ohji S."/>
            <person name="Yamazoe A."/>
            <person name="Fujita N."/>
        </authorList>
    </citation>
    <scope>NUCLEOTIDE SEQUENCE [LARGE SCALE GENOMIC DNA]</scope>
    <source>
        <strain evidence="1 2">NBRC 102218</strain>
    </source>
</reference>
<keyword evidence="2" id="KW-1185">Reference proteome</keyword>
<dbReference type="AlphaFoldDB" id="U3AKK6"/>
<gene>
    <name evidence="1" type="ORF">VEZ01S_37_00260</name>
</gene>
<evidence type="ECO:0000313" key="1">
    <source>
        <dbReference type="EMBL" id="GAD80461.1"/>
    </source>
</evidence>
<evidence type="ECO:0008006" key="3">
    <source>
        <dbReference type="Google" id="ProtNLM"/>
    </source>
</evidence>
<proteinExistence type="predicted"/>
<dbReference type="OrthoDB" id="285410at2"/>
<dbReference type="InterPro" id="IPR019620">
    <property type="entry name" value="Metal-bd_prot_put"/>
</dbReference>
<dbReference type="EMBL" id="BATM01000037">
    <property type="protein sequence ID" value="GAD80461.1"/>
    <property type="molecule type" value="Genomic_DNA"/>
</dbReference>
<organism evidence="1 2">
    <name type="scientific">Vibrio ezurae NBRC 102218</name>
    <dbReference type="NCBI Taxonomy" id="1219080"/>
    <lineage>
        <taxon>Bacteria</taxon>
        <taxon>Pseudomonadati</taxon>
        <taxon>Pseudomonadota</taxon>
        <taxon>Gammaproteobacteria</taxon>
        <taxon>Vibrionales</taxon>
        <taxon>Vibrionaceae</taxon>
        <taxon>Vibrio</taxon>
    </lineage>
</organism>
<comment type="caution">
    <text evidence="1">The sequence shown here is derived from an EMBL/GenBank/DDBJ whole genome shotgun (WGS) entry which is preliminary data.</text>
</comment>
<dbReference type="RefSeq" id="WP_021714169.1">
    <property type="nucleotide sequence ID" value="NZ_BATM01000037.1"/>
</dbReference>
<dbReference type="eggNOG" id="ENOG5032TZH">
    <property type="taxonomic scope" value="Bacteria"/>
</dbReference>
<evidence type="ECO:0000313" key="2">
    <source>
        <dbReference type="Proteomes" id="UP000016562"/>
    </source>
</evidence>
<accession>U3AKK6</accession>
<dbReference type="Proteomes" id="UP000016562">
    <property type="component" value="Unassembled WGS sequence"/>
</dbReference>
<dbReference type="Pfam" id="PF10678">
    <property type="entry name" value="DUF2492"/>
    <property type="match status" value="1"/>
</dbReference>